<evidence type="ECO:0000256" key="7">
    <source>
        <dbReference type="RuleBase" id="RU079119"/>
    </source>
</evidence>
<feature type="transmembrane region" description="Helical" evidence="7">
    <location>
        <begin position="223"/>
        <end position="244"/>
    </location>
</feature>
<dbReference type="InterPro" id="IPR001594">
    <property type="entry name" value="Palmitoyltrfase_DHHC"/>
</dbReference>
<proteinExistence type="inferred from homology"/>
<dbReference type="InterPro" id="IPR039859">
    <property type="entry name" value="PFA4/ZDH16/20/ERF2-like"/>
</dbReference>
<dbReference type="PROSITE" id="PS50216">
    <property type="entry name" value="DHHC"/>
    <property type="match status" value="1"/>
</dbReference>
<feature type="transmembrane region" description="Helical" evidence="7">
    <location>
        <begin position="12"/>
        <end position="30"/>
    </location>
</feature>
<dbReference type="GO" id="GO:0019706">
    <property type="term" value="F:protein-cysteine S-palmitoyltransferase activity"/>
    <property type="evidence" value="ECO:0007669"/>
    <property type="project" value="UniProtKB-EC"/>
</dbReference>
<gene>
    <name evidence="9" type="ORF">TCNE_LOCUS10965</name>
</gene>
<dbReference type="AlphaFoldDB" id="A0A183UR45"/>
<reference evidence="11" key="1">
    <citation type="submission" date="2016-06" db="UniProtKB">
        <authorList>
            <consortium name="WormBaseParasite"/>
        </authorList>
    </citation>
    <scope>IDENTIFICATION</scope>
</reference>
<reference evidence="9 10" key="2">
    <citation type="submission" date="2018-11" db="EMBL/GenBank/DDBJ databases">
        <authorList>
            <consortium name="Pathogen Informatics"/>
        </authorList>
    </citation>
    <scope>NUCLEOTIDE SEQUENCE [LARGE SCALE GENOMIC DNA]</scope>
</reference>
<dbReference type="Proteomes" id="UP000050794">
    <property type="component" value="Unassembled WGS sequence"/>
</dbReference>
<accession>A0A183UR45</accession>
<feature type="transmembrane region" description="Helical" evidence="7">
    <location>
        <begin position="155"/>
        <end position="175"/>
    </location>
</feature>
<evidence type="ECO:0000256" key="4">
    <source>
        <dbReference type="ARBA" id="ARBA00022989"/>
    </source>
</evidence>
<evidence type="ECO:0000313" key="9">
    <source>
        <dbReference type="EMBL" id="VDM42286.1"/>
    </source>
</evidence>
<evidence type="ECO:0000256" key="5">
    <source>
        <dbReference type="ARBA" id="ARBA00023136"/>
    </source>
</evidence>
<feature type="transmembrane region" description="Helical" evidence="7">
    <location>
        <begin position="42"/>
        <end position="61"/>
    </location>
</feature>
<evidence type="ECO:0000256" key="6">
    <source>
        <dbReference type="ARBA" id="ARBA00023315"/>
    </source>
</evidence>
<dbReference type="EMBL" id="UYWY01020680">
    <property type="protein sequence ID" value="VDM42286.1"/>
    <property type="molecule type" value="Genomic_DNA"/>
</dbReference>
<dbReference type="Pfam" id="PF01529">
    <property type="entry name" value="DHHC"/>
    <property type="match status" value="1"/>
</dbReference>
<comment type="subcellular location">
    <subcellularLocation>
        <location evidence="1">Membrane</location>
        <topology evidence="1">Multi-pass membrane protein</topology>
    </subcellularLocation>
</comment>
<evidence type="ECO:0000256" key="1">
    <source>
        <dbReference type="ARBA" id="ARBA00004141"/>
    </source>
</evidence>
<comment type="catalytic activity">
    <reaction evidence="7">
        <text>L-cysteinyl-[protein] + hexadecanoyl-CoA = S-hexadecanoyl-L-cysteinyl-[protein] + CoA</text>
        <dbReference type="Rhea" id="RHEA:36683"/>
        <dbReference type="Rhea" id="RHEA-COMP:10131"/>
        <dbReference type="Rhea" id="RHEA-COMP:11032"/>
        <dbReference type="ChEBI" id="CHEBI:29950"/>
        <dbReference type="ChEBI" id="CHEBI:57287"/>
        <dbReference type="ChEBI" id="CHEBI:57379"/>
        <dbReference type="ChEBI" id="CHEBI:74151"/>
        <dbReference type="EC" id="2.3.1.225"/>
    </reaction>
</comment>
<keyword evidence="3 7" id="KW-0812">Transmembrane</keyword>
<organism evidence="10 11">
    <name type="scientific">Toxocara canis</name>
    <name type="common">Canine roundworm</name>
    <dbReference type="NCBI Taxonomy" id="6265"/>
    <lineage>
        <taxon>Eukaryota</taxon>
        <taxon>Metazoa</taxon>
        <taxon>Ecdysozoa</taxon>
        <taxon>Nematoda</taxon>
        <taxon>Chromadorea</taxon>
        <taxon>Rhabditida</taxon>
        <taxon>Spirurina</taxon>
        <taxon>Ascaridomorpha</taxon>
        <taxon>Ascaridoidea</taxon>
        <taxon>Toxocaridae</taxon>
        <taxon>Toxocara</taxon>
    </lineage>
</organism>
<comment type="similarity">
    <text evidence="7">Belongs to the DHHC palmitoyltransferase family.</text>
</comment>
<evidence type="ECO:0000259" key="8">
    <source>
        <dbReference type="Pfam" id="PF01529"/>
    </source>
</evidence>
<protein>
    <recommendedName>
        <fullName evidence="7">Palmitoyltransferase</fullName>
        <ecNumber evidence="7">2.3.1.225</ecNumber>
    </recommendedName>
</protein>
<evidence type="ECO:0000256" key="2">
    <source>
        <dbReference type="ARBA" id="ARBA00022679"/>
    </source>
</evidence>
<evidence type="ECO:0000313" key="11">
    <source>
        <dbReference type="WBParaSite" id="TCNE_0001096501-mRNA-1"/>
    </source>
</evidence>
<dbReference type="WBParaSite" id="TCNE_0001096501-mRNA-1">
    <property type="protein sequence ID" value="TCNE_0001096501-mRNA-1"/>
    <property type="gene ID" value="TCNE_0001096501"/>
</dbReference>
<keyword evidence="4 7" id="KW-1133">Transmembrane helix</keyword>
<keyword evidence="6 7" id="KW-0012">Acyltransferase</keyword>
<dbReference type="PANTHER" id="PTHR12246">
    <property type="entry name" value="PALMITOYLTRANSFERASE ZDHHC16"/>
    <property type="match status" value="1"/>
</dbReference>
<comment type="domain">
    <text evidence="7">The DHHC domain is required for palmitoyltransferase activity.</text>
</comment>
<keyword evidence="2 7" id="KW-0808">Transferase</keyword>
<evidence type="ECO:0000256" key="3">
    <source>
        <dbReference type="ARBA" id="ARBA00022692"/>
    </source>
</evidence>
<feature type="domain" description="Palmitoyltransferase DHHC" evidence="8">
    <location>
        <begin position="112"/>
        <end position="255"/>
    </location>
</feature>
<evidence type="ECO:0000313" key="10">
    <source>
        <dbReference type="Proteomes" id="UP000050794"/>
    </source>
</evidence>
<dbReference type="EC" id="2.3.1.225" evidence="7"/>
<keyword evidence="5 7" id="KW-0472">Membrane</keyword>
<feature type="transmembrane region" description="Helical" evidence="7">
    <location>
        <begin position="73"/>
        <end position="93"/>
    </location>
</feature>
<name>A0A183UR45_TOXCA</name>
<keyword evidence="10" id="KW-1185">Reference proteome</keyword>
<sequence length="349" mass="40290">MRNWAMQWFTSRAHSASSLVVSLTSAYIRFLNVFVKRGLGKVLCFLVYVLLAVVISSEYLIVLPYESHMRPSLLVPIYFFIGIYLVINIFYHYRKACTVDPGKPDPSDAHPRCRRCENYKPKSTHHCAICDRCVLHMDHHCIWINQCVGLRNQRYFLQFVIFVWISQCLVLFSNYNAFWEHLATIHRPQSAPFCVEQLEMAPWRDWLCSNMAEFVNSCVCFDYGLAILLFLVLGGLGGLNVYLISIGETLIDFIQAVPFMLLGRRHHACNFTVVVAIDIATLAVQQDTDERNSQPNWRSCNDIGFKRNWLRFLGLKRGRSFVRNILLPSSHAPLVEYYAHGLMHTADIV</sequence>
<dbReference type="GO" id="GO:0016020">
    <property type="term" value="C:membrane"/>
    <property type="evidence" value="ECO:0007669"/>
    <property type="project" value="UniProtKB-SubCell"/>
</dbReference>